<feature type="transmembrane region" description="Helical" evidence="8">
    <location>
        <begin position="42"/>
        <end position="65"/>
    </location>
</feature>
<sequence>MPEPERLPAMSSPAMSNVDAVEATRAPARPDRRVVSLRLARGWLVLPALLLLLLAFVGPVGWLLARAFTQPQPGLQNFELLWQRPGYLQVLWNTVAISALVTPVCLVLGFPIAHAMATGSARLRRWLTFIVLLPFWTSLLVRTFATVILLQRNGPVNALLMGLGLASAPLPMLYNLPGVLAGAIQVLLPFVIFPLHAAMARIDPAYMQAALTLGARPARAFLRVYLPLTLPGLLTGATLVFISTLGYFVTPAMLGGPRQTMVAQMIQDQIAQFGNWGVAGALSLLLLAISGILFLLLHLAIGRKAAWR</sequence>
<dbReference type="PROSITE" id="PS50928">
    <property type="entry name" value="ABC_TM1"/>
    <property type="match status" value="1"/>
</dbReference>
<dbReference type="CDD" id="cd06261">
    <property type="entry name" value="TM_PBP2"/>
    <property type="match status" value="1"/>
</dbReference>
<evidence type="ECO:0000256" key="4">
    <source>
        <dbReference type="ARBA" id="ARBA00022475"/>
    </source>
</evidence>
<comment type="caution">
    <text evidence="10">The sequence shown here is derived from an EMBL/GenBank/DDBJ whole genome shotgun (WGS) entry which is preliminary data.</text>
</comment>
<dbReference type="Proteomes" id="UP000646365">
    <property type="component" value="Unassembled WGS sequence"/>
</dbReference>
<comment type="subcellular location">
    <subcellularLocation>
        <location evidence="1 8">Cell membrane</location>
        <topology evidence="1 8">Multi-pass membrane protein</topology>
    </subcellularLocation>
</comment>
<keyword evidence="7 8" id="KW-0472">Membrane</keyword>
<feature type="transmembrane region" description="Helical" evidence="8">
    <location>
        <begin position="172"/>
        <end position="193"/>
    </location>
</feature>
<dbReference type="PANTHER" id="PTHR42929">
    <property type="entry name" value="INNER MEMBRANE ABC TRANSPORTER PERMEASE PROTEIN YDCU-RELATED-RELATED"/>
    <property type="match status" value="1"/>
</dbReference>
<protein>
    <recommendedName>
        <fullName evidence="9">ABC transmembrane type-1 domain-containing protein</fullName>
    </recommendedName>
</protein>
<feature type="transmembrane region" description="Helical" evidence="8">
    <location>
        <begin position="126"/>
        <end position="152"/>
    </location>
</feature>
<organism evidence="10 11">
    <name type="scientific">Aliidongia dinghuensis</name>
    <dbReference type="NCBI Taxonomy" id="1867774"/>
    <lineage>
        <taxon>Bacteria</taxon>
        <taxon>Pseudomonadati</taxon>
        <taxon>Pseudomonadota</taxon>
        <taxon>Alphaproteobacteria</taxon>
        <taxon>Rhodospirillales</taxon>
        <taxon>Dongiaceae</taxon>
        <taxon>Aliidongia</taxon>
    </lineage>
</organism>
<keyword evidence="4" id="KW-1003">Cell membrane</keyword>
<evidence type="ECO:0000256" key="1">
    <source>
        <dbReference type="ARBA" id="ARBA00004651"/>
    </source>
</evidence>
<dbReference type="GO" id="GO:0005886">
    <property type="term" value="C:plasma membrane"/>
    <property type="evidence" value="ECO:0007669"/>
    <property type="project" value="UniProtKB-SubCell"/>
</dbReference>
<proteinExistence type="inferred from homology"/>
<keyword evidence="11" id="KW-1185">Reference proteome</keyword>
<dbReference type="InterPro" id="IPR035906">
    <property type="entry name" value="MetI-like_sf"/>
</dbReference>
<dbReference type="GO" id="GO:0055085">
    <property type="term" value="P:transmembrane transport"/>
    <property type="evidence" value="ECO:0007669"/>
    <property type="project" value="InterPro"/>
</dbReference>
<feature type="transmembrane region" description="Helical" evidence="8">
    <location>
        <begin position="90"/>
        <end position="114"/>
    </location>
</feature>
<dbReference type="PANTHER" id="PTHR42929:SF5">
    <property type="entry name" value="ABC TRANSPORTER PERMEASE PROTEIN"/>
    <property type="match status" value="1"/>
</dbReference>
<evidence type="ECO:0000259" key="9">
    <source>
        <dbReference type="PROSITE" id="PS50928"/>
    </source>
</evidence>
<evidence type="ECO:0000256" key="2">
    <source>
        <dbReference type="ARBA" id="ARBA00007069"/>
    </source>
</evidence>
<keyword evidence="3 8" id="KW-0813">Transport</keyword>
<dbReference type="SUPFAM" id="SSF161098">
    <property type="entry name" value="MetI-like"/>
    <property type="match status" value="1"/>
</dbReference>
<evidence type="ECO:0000313" key="11">
    <source>
        <dbReference type="Proteomes" id="UP000646365"/>
    </source>
</evidence>
<evidence type="ECO:0000256" key="3">
    <source>
        <dbReference type="ARBA" id="ARBA00022448"/>
    </source>
</evidence>
<name>A0A8J3E4K5_9PROT</name>
<keyword evidence="6 8" id="KW-1133">Transmembrane helix</keyword>
<evidence type="ECO:0000313" key="10">
    <source>
        <dbReference type="EMBL" id="GGF39586.1"/>
    </source>
</evidence>
<gene>
    <name evidence="10" type="ORF">GCM10011611_52500</name>
</gene>
<keyword evidence="5 8" id="KW-0812">Transmembrane</keyword>
<dbReference type="Gene3D" id="1.10.3720.10">
    <property type="entry name" value="MetI-like"/>
    <property type="match status" value="1"/>
</dbReference>
<dbReference type="Pfam" id="PF00528">
    <property type="entry name" value="BPD_transp_1"/>
    <property type="match status" value="1"/>
</dbReference>
<feature type="transmembrane region" description="Helical" evidence="8">
    <location>
        <begin position="278"/>
        <end position="301"/>
    </location>
</feature>
<feature type="domain" description="ABC transmembrane type-1" evidence="9">
    <location>
        <begin position="91"/>
        <end position="297"/>
    </location>
</feature>
<evidence type="ECO:0000256" key="7">
    <source>
        <dbReference type="ARBA" id="ARBA00023136"/>
    </source>
</evidence>
<evidence type="ECO:0000256" key="5">
    <source>
        <dbReference type="ARBA" id="ARBA00022692"/>
    </source>
</evidence>
<dbReference type="InterPro" id="IPR000515">
    <property type="entry name" value="MetI-like"/>
</dbReference>
<dbReference type="AlphaFoldDB" id="A0A8J3E4K5"/>
<dbReference type="EMBL" id="BMJQ01000016">
    <property type="protein sequence ID" value="GGF39586.1"/>
    <property type="molecule type" value="Genomic_DNA"/>
</dbReference>
<accession>A0A8J3E4K5</accession>
<evidence type="ECO:0000256" key="6">
    <source>
        <dbReference type="ARBA" id="ARBA00022989"/>
    </source>
</evidence>
<evidence type="ECO:0000256" key="8">
    <source>
        <dbReference type="RuleBase" id="RU363032"/>
    </source>
</evidence>
<feature type="transmembrane region" description="Helical" evidence="8">
    <location>
        <begin position="224"/>
        <end position="249"/>
    </location>
</feature>
<comment type="similarity">
    <text evidence="2">Belongs to the binding-protein-dependent transport system permease family. CysTW subfamily.</text>
</comment>
<reference evidence="10" key="2">
    <citation type="submission" date="2020-09" db="EMBL/GenBank/DDBJ databases">
        <authorList>
            <person name="Sun Q."/>
            <person name="Zhou Y."/>
        </authorList>
    </citation>
    <scope>NUCLEOTIDE SEQUENCE</scope>
    <source>
        <strain evidence="10">CGMCC 1.15725</strain>
    </source>
</reference>
<reference evidence="10" key="1">
    <citation type="journal article" date="2014" name="Int. J. Syst. Evol. Microbiol.">
        <title>Complete genome sequence of Corynebacterium casei LMG S-19264T (=DSM 44701T), isolated from a smear-ripened cheese.</title>
        <authorList>
            <consortium name="US DOE Joint Genome Institute (JGI-PGF)"/>
            <person name="Walter F."/>
            <person name="Albersmeier A."/>
            <person name="Kalinowski J."/>
            <person name="Ruckert C."/>
        </authorList>
    </citation>
    <scope>NUCLEOTIDE SEQUENCE</scope>
    <source>
        <strain evidence="10">CGMCC 1.15725</strain>
    </source>
</reference>